<protein>
    <submittedName>
        <fullName evidence="4">Uncharacterized protein</fullName>
    </submittedName>
</protein>
<dbReference type="Gene3D" id="2.40.30.170">
    <property type="match status" value="1"/>
</dbReference>
<feature type="domain" description="YknX-like C-terminal permuted SH3-like" evidence="3">
    <location>
        <begin position="394"/>
        <end position="462"/>
    </location>
</feature>
<dbReference type="Gene3D" id="1.10.287.470">
    <property type="entry name" value="Helix hairpin bin"/>
    <property type="match status" value="1"/>
</dbReference>
<feature type="region of interest" description="Disordered" evidence="1">
    <location>
        <begin position="102"/>
        <end position="128"/>
    </location>
</feature>
<dbReference type="InterPro" id="IPR006143">
    <property type="entry name" value="RND_pump_MFP"/>
</dbReference>
<dbReference type="NCBIfam" id="TIGR01730">
    <property type="entry name" value="RND_mfp"/>
    <property type="match status" value="1"/>
</dbReference>
<reference evidence="4" key="1">
    <citation type="submission" date="2018-05" db="EMBL/GenBank/DDBJ databases">
        <authorList>
            <person name="Lanie J.A."/>
            <person name="Ng W.-L."/>
            <person name="Kazmierczak K.M."/>
            <person name="Andrzejewski T.M."/>
            <person name="Davidsen T.M."/>
            <person name="Wayne K.J."/>
            <person name="Tettelin H."/>
            <person name="Glass J.I."/>
            <person name="Rusch D."/>
            <person name="Podicherti R."/>
            <person name="Tsui H.-C.T."/>
            <person name="Winkler M.E."/>
        </authorList>
    </citation>
    <scope>NUCLEOTIDE SEQUENCE</scope>
</reference>
<dbReference type="PANTHER" id="PTHR30469">
    <property type="entry name" value="MULTIDRUG RESISTANCE PROTEIN MDTA"/>
    <property type="match status" value="1"/>
</dbReference>
<dbReference type="InterPro" id="IPR058637">
    <property type="entry name" value="YknX-like_C"/>
</dbReference>
<feature type="region of interest" description="Disordered" evidence="1">
    <location>
        <begin position="39"/>
        <end position="60"/>
    </location>
</feature>
<gene>
    <name evidence="4" type="ORF">METZ01_LOCUS121975</name>
</gene>
<dbReference type="Gene3D" id="2.40.50.100">
    <property type="match status" value="1"/>
</dbReference>
<evidence type="ECO:0000256" key="1">
    <source>
        <dbReference type="SAM" id="MobiDB-lite"/>
    </source>
</evidence>
<organism evidence="4">
    <name type="scientific">marine metagenome</name>
    <dbReference type="NCBI Taxonomy" id="408172"/>
    <lineage>
        <taxon>unclassified sequences</taxon>
        <taxon>metagenomes</taxon>
        <taxon>ecological metagenomes</taxon>
    </lineage>
</organism>
<dbReference type="InterPro" id="IPR058647">
    <property type="entry name" value="BSH_CzcB-like"/>
</dbReference>
<dbReference type="AlphaFoldDB" id="A0A381XXH1"/>
<evidence type="ECO:0000259" key="3">
    <source>
        <dbReference type="Pfam" id="PF25989"/>
    </source>
</evidence>
<dbReference type="GO" id="GO:0015562">
    <property type="term" value="F:efflux transmembrane transporter activity"/>
    <property type="evidence" value="ECO:0007669"/>
    <property type="project" value="TreeGrafter"/>
</dbReference>
<feature type="compositionally biased region" description="Basic and acidic residues" evidence="1">
    <location>
        <begin position="41"/>
        <end position="53"/>
    </location>
</feature>
<name>A0A381XXH1_9ZZZZ</name>
<dbReference type="GO" id="GO:1990281">
    <property type="term" value="C:efflux pump complex"/>
    <property type="evidence" value="ECO:0007669"/>
    <property type="project" value="TreeGrafter"/>
</dbReference>
<dbReference type="Gene3D" id="2.40.420.20">
    <property type="match status" value="1"/>
</dbReference>
<accession>A0A381XXH1</accession>
<dbReference type="PANTHER" id="PTHR30469:SF15">
    <property type="entry name" value="HLYD FAMILY OF SECRETION PROTEINS"/>
    <property type="match status" value="1"/>
</dbReference>
<sequence>MRITVEITKIVHSSFVILLTLFFGTSMLVMTPKPVNAQGKELSERGKAADTNKDGLIQESEARGPLAANFDDMDCDKNGGLDGAEISGFFSGSGCPEKAIKDSGKLKTAKKITSQGKKPTPRGRPPQAVKLGDVVSKLSSETYQIVGRVVALQSGVLSARISGTINLVSVAVGERVKKGSMVAKLAAGRLITERKRAVALLNRQNAVLRVQKTALKNVKRELSRMKSLLKSAAFSRARFEDLEGLVSEKTAQVLEKNAQVAEALASLERIDIDIRDATIRAPFEGIIIQKHVEVGTYVNTGAPIVTLINDRLLEIEIDVPSARINTLKTNTLARIILDNGDRVSAVVRAIIPREDLRTRTRPVRLRPEVKPTTKPFADNQAVLVELPLTSDRPVLTVSKDAVIRRANGNVVYVVNGATASMRSVRVGRGIGDHFQILSGLKAGEKVVVRGNERLGGGGKVRVVR</sequence>
<dbReference type="SUPFAM" id="SSF111369">
    <property type="entry name" value="HlyD-like secretion proteins"/>
    <property type="match status" value="1"/>
</dbReference>
<dbReference type="Pfam" id="PF25973">
    <property type="entry name" value="BSH_CzcB"/>
    <property type="match status" value="1"/>
</dbReference>
<dbReference type="EMBL" id="UINC01016633">
    <property type="protein sequence ID" value="SVA69121.1"/>
    <property type="molecule type" value="Genomic_DNA"/>
</dbReference>
<evidence type="ECO:0000313" key="4">
    <source>
        <dbReference type="EMBL" id="SVA69121.1"/>
    </source>
</evidence>
<feature type="domain" description="CzcB-like barrel-sandwich hybrid" evidence="2">
    <location>
        <begin position="157"/>
        <end position="307"/>
    </location>
</feature>
<proteinExistence type="predicted"/>
<dbReference type="Pfam" id="PF25989">
    <property type="entry name" value="YknX_C"/>
    <property type="match status" value="1"/>
</dbReference>
<evidence type="ECO:0000259" key="2">
    <source>
        <dbReference type="Pfam" id="PF25973"/>
    </source>
</evidence>